<feature type="region of interest" description="Disordered" evidence="1">
    <location>
        <begin position="149"/>
        <end position="172"/>
    </location>
</feature>
<evidence type="ECO:0000313" key="3">
    <source>
        <dbReference type="EMBL" id="TNV72954.1"/>
    </source>
</evidence>
<keyword evidence="2" id="KW-0472">Membrane</keyword>
<keyword evidence="2" id="KW-1133">Transmembrane helix</keyword>
<evidence type="ECO:0000256" key="2">
    <source>
        <dbReference type="SAM" id="Phobius"/>
    </source>
</evidence>
<feature type="compositionally biased region" description="Basic and acidic residues" evidence="1">
    <location>
        <begin position="158"/>
        <end position="169"/>
    </location>
</feature>
<evidence type="ECO:0000313" key="4">
    <source>
        <dbReference type="Proteomes" id="UP000785679"/>
    </source>
</evidence>
<proteinExistence type="predicted"/>
<name>A0A8J8NDU7_HALGN</name>
<dbReference type="EMBL" id="RRYP01020343">
    <property type="protein sequence ID" value="TNV72954.1"/>
    <property type="molecule type" value="Genomic_DNA"/>
</dbReference>
<organism evidence="3 4">
    <name type="scientific">Halteria grandinella</name>
    <dbReference type="NCBI Taxonomy" id="5974"/>
    <lineage>
        <taxon>Eukaryota</taxon>
        <taxon>Sar</taxon>
        <taxon>Alveolata</taxon>
        <taxon>Ciliophora</taxon>
        <taxon>Intramacronucleata</taxon>
        <taxon>Spirotrichea</taxon>
        <taxon>Stichotrichia</taxon>
        <taxon>Sporadotrichida</taxon>
        <taxon>Halteriidae</taxon>
        <taxon>Halteria</taxon>
    </lineage>
</organism>
<accession>A0A8J8NDU7</accession>
<dbReference type="AlphaFoldDB" id="A0A8J8NDU7"/>
<sequence length="205" mass="23117">MYSGCSSVSKSKGNRIISAKFASNRVPYLLMSLLVLTAAICATTQVLASKLNRTHFAPLSLSLDDALEYLSRSPNKQLDEKYQSLFKNASQMNESEQQRSLQNMANQFLDYFFDDEQVDANNESIKNMRLLIKEKTRFIQQPSSEVASQANGLLKSESSSERLYSRSDDMEQSQKMVKVDRSNMQRLFGVITAGMIAMSAYAYLV</sequence>
<dbReference type="Proteomes" id="UP000785679">
    <property type="component" value="Unassembled WGS sequence"/>
</dbReference>
<evidence type="ECO:0000256" key="1">
    <source>
        <dbReference type="SAM" id="MobiDB-lite"/>
    </source>
</evidence>
<gene>
    <name evidence="3" type="ORF">FGO68_gene11337</name>
</gene>
<keyword evidence="2" id="KW-0812">Transmembrane</keyword>
<feature type="transmembrane region" description="Helical" evidence="2">
    <location>
        <begin position="187"/>
        <end position="204"/>
    </location>
</feature>
<reference evidence="3" key="1">
    <citation type="submission" date="2019-06" db="EMBL/GenBank/DDBJ databases">
        <authorList>
            <person name="Zheng W."/>
        </authorList>
    </citation>
    <scope>NUCLEOTIDE SEQUENCE</scope>
    <source>
        <strain evidence="3">QDHG01</strain>
    </source>
</reference>
<protein>
    <submittedName>
        <fullName evidence="3">Uncharacterized protein</fullName>
    </submittedName>
</protein>
<keyword evidence="4" id="KW-1185">Reference proteome</keyword>
<feature type="transmembrane region" description="Helical" evidence="2">
    <location>
        <begin position="28"/>
        <end position="48"/>
    </location>
</feature>
<comment type="caution">
    <text evidence="3">The sequence shown here is derived from an EMBL/GenBank/DDBJ whole genome shotgun (WGS) entry which is preliminary data.</text>
</comment>